<evidence type="ECO:0000256" key="8">
    <source>
        <dbReference type="SAM" id="MobiDB-lite"/>
    </source>
</evidence>
<dbReference type="Proteomes" id="UP001175353">
    <property type="component" value="Unassembled WGS sequence"/>
</dbReference>
<keyword evidence="9" id="KW-1133">Transmembrane helix</keyword>
<dbReference type="SMART" id="SM00906">
    <property type="entry name" value="Fungal_trans"/>
    <property type="match status" value="1"/>
</dbReference>
<keyword evidence="6" id="KW-0804">Transcription</keyword>
<feature type="domain" description="Zn(2)-C6 fungal-type" evidence="10">
    <location>
        <begin position="14"/>
        <end position="43"/>
    </location>
</feature>
<dbReference type="PROSITE" id="PS50048">
    <property type="entry name" value="ZN2_CY6_FUNGAL_2"/>
    <property type="match status" value="1"/>
</dbReference>
<comment type="caution">
    <text evidence="11">The sequence shown here is derived from an EMBL/GenBank/DDBJ whole genome shotgun (WGS) entry which is preliminary data.</text>
</comment>
<dbReference type="InterPro" id="IPR036864">
    <property type="entry name" value="Zn2-C6_fun-type_DNA-bd_sf"/>
</dbReference>
<keyword evidence="9" id="KW-0472">Membrane</keyword>
<keyword evidence="5" id="KW-0238">DNA-binding</keyword>
<dbReference type="InterPro" id="IPR051711">
    <property type="entry name" value="Stress_Response_Reg"/>
</dbReference>
<feature type="region of interest" description="Disordered" evidence="8">
    <location>
        <begin position="89"/>
        <end position="146"/>
    </location>
</feature>
<comment type="subcellular location">
    <subcellularLocation>
        <location evidence="1">Nucleus</location>
    </subcellularLocation>
</comment>
<accession>A0AAN6HBS2</accession>
<dbReference type="GO" id="GO:0008270">
    <property type="term" value="F:zinc ion binding"/>
    <property type="evidence" value="ECO:0007669"/>
    <property type="project" value="InterPro"/>
</dbReference>
<keyword evidence="12" id="KW-1185">Reference proteome</keyword>
<proteinExistence type="predicted"/>
<name>A0AAN6HBS2_9PEZI</name>
<dbReference type="GO" id="GO:0006351">
    <property type="term" value="P:DNA-templated transcription"/>
    <property type="evidence" value="ECO:0007669"/>
    <property type="project" value="InterPro"/>
</dbReference>
<evidence type="ECO:0000256" key="1">
    <source>
        <dbReference type="ARBA" id="ARBA00004123"/>
    </source>
</evidence>
<evidence type="ECO:0000259" key="10">
    <source>
        <dbReference type="PROSITE" id="PS50048"/>
    </source>
</evidence>
<dbReference type="InterPro" id="IPR001138">
    <property type="entry name" value="Zn2Cys6_DnaBD"/>
</dbReference>
<dbReference type="SUPFAM" id="SSF57701">
    <property type="entry name" value="Zn2/Cys6 DNA-binding domain"/>
    <property type="match status" value="1"/>
</dbReference>
<dbReference type="EMBL" id="JAUJLE010000286">
    <property type="protein sequence ID" value="KAK0962894.1"/>
    <property type="molecule type" value="Genomic_DNA"/>
</dbReference>
<gene>
    <name evidence="11" type="primary">GIN1_7</name>
    <name evidence="11" type="ORF">LTR91_019245</name>
</gene>
<evidence type="ECO:0000256" key="9">
    <source>
        <dbReference type="SAM" id="Phobius"/>
    </source>
</evidence>
<dbReference type="CDD" id="cd00067">
    <property type="entry name" value="GAL4"/>
    <property type="match status" value="1"/>
</dbReference>
<evidence type="ECO:0000256" key="7">
    <source>
        <dbReference type="ARBA" id="ARBA00023242"/>
    </source>
</evidence>
<evidence type="ECO:0000256" key="3">
    <source>
        <dbReference type="ARBA" id="ARBA00022833"/>
    </source>
</evidence>
<keyword evidence="9" id="KW-0812">Transmembrane</keyword>
<dbReference type="InterPro" id="IPR007219">
    <property type="entry name" value="XnlR_reg_dom"/>
</dbReference>
<evidence type="ECO:0000256" key="2">
    <source>
        <dbReference type="ARBA" id="ARBA00022723"/>
    </source>
</evidence>
<evidence type="ECO:0000256" key="5">
    <source>
        <dbReference type="ARBA" id="ARBA00023125"/>
    </source>
</evidence>
<keyword evidence="7" id="KW-0539">Nucleus</keyword>
<protein>
    <submittedName>
        <fullName evidence="11">Gypsy retrotransposon integrase-like protein 1</fullName>
    </submittedName>
</protein>
<reference evidence="11" key="1">
    <citation type="submission" date="2023-06" db="EMBL/GenBank/DDBJ databases">
        <title>Black Yeasts Isolated from many extreme environments.</title>
        <authorList>
            <person name="Coleine C."/>
            <person name="Stajich J.E."/>
            <person name="Selbmann L."/>
        </authorList>
    </citation>
    <scope>NUCLEOTIDE SEQUENCE</scope>
    <source>
        <strain evidence="11">CCFEE 5200</strain>
    </source>
</reference>
<dbReference type="GO" id="GO:0005634">
    <property type="term" value="C:nucleus"/>
    <property type="evidence" value="ECO:0007669"/>
    <property type="project" value="UniProtKB-SubCell"/>
</dbReference>
<dbReference type="Pfam" id="PF04082">
    <property type="entry name" value="Fungal_trans"/>
    <property type="match status" value="1"/>
</dbReference>
<dbReference type="SMART" id="SM00066">
    <property type="entry name" value="GAL4"/>
    <property type="match status" value="1"/>
</dbReference>
<dbReference type="Pfam" id="PF00172">
    <property type="entry name" value="Zn_clus"/>
    <property type="match status" value="1"/>
</dbReference>
<evidence type="ECO:0000313" key="11">
    <source>
        <dbReference type="EMBL" id="KAK0962894.1"/>
    </source>
</evidence>
<dbReference type="GO" id="GO:0045944">
    <property type="term" value="P:positive regulation of transcription by RNA polymerase II"/>
    <property type="evidence" value="ECO:0007669"/>
    <property type="project" value="TreeGrafter"/>
</dbReference>
<evidence type="ECO:0000256" key="4">
    <source>
        <dbReference type="ARBA" id="ARBA00023015"/>
    </source>
</evidence>
<dbReference type="GO" id="GO:0000981">
    <property type="term" value="F:DNA-binding transcription factor activity, RNA polymerase II-specific"/>
    <property type="evidence" value="ECO:0007669"/>
    <property type="project" value="InterPro"/>
</dbReference>
<keyword evidence="2" id="KW-0479">Metal-binding</keyword>
<evidence type="ECO:0000256" key="6">
    <source>
        <dbReference type="ARBA" id="ARBA00023163"/>
    </source>
</evidence>
<dbReference type="PANTHER" id="PTHR47540:SF1">
    <property type="entry name" value="ACTIVATOR OF STRESS GENES 1-RELATED"/>
    <property type="match status" value="1"/>
</dbReference>
<dbReference type="PROSITE" id="PS00463">
    <property type="entry name" value="ZN2_CY6_FUNGAL_1"/>
    <property type="match status" value="1"/>
</dbReference>
<dbReference type="Gene3D" id="4.10.240.10">
    <property type="entry name" value="Zn(2)-C6 fungal-type DNA-binding domain"/>
    <property type="match status" value="1"/>
</dbReference>
<keyword evidence="3" id="KW-0862">Zinc</keyword>
<organism evidence="11 12">
    <name type="scientific">Friedmanniomyces endolithicus</name>
    <dbReference type="NCBI Taxonomy" id="329885"/>
    <lineage>
        <taxon>Eukaryota</taxon>
        <taxon>Fungi</taxon>
        <taxon>Dikarya</taxon>
        <taxon>Ascomycota</taxon>
        <taxon>Pezizomycotina</taxon>
        <taxon>Dothideomycetes</taxon>
        <taxon>Dothideomycetidae</taxon>
        <taxon>Mycosphaerellales</taxon>
        <taxon>Teratosphaeriaceae</taxon>
        <taxon>Friedmanniomyces</taxon>
    </lineage>
</organism>
<sequence>MDERPSKRQRVTRACTNCRRRKSRCDGEGPCGQCTFSKLTCVYGDGGRMTSTEYIKSLEKKVSEVCQADADTLQESCADCLQLEGLLGRPESSTKSTPIEHDPPSASPSEKGSADDVIEMIVDRDDGSRRSSRLSGTVPEAHPSLDPTQAFGGLSLLKRVHKLCKHVSRQKQDGENYLDEDDLSMGFEVAPPESDGSTSWEAFALLPDRPTIDRAIEILASEACCNMQFLDSATLHAAADEVFAELEDDSTPHARQPLALIYSAMALSRLHHPVEPGDKKLRKSPGVSGIRYFRAARAFLDPANCRSVMSLQTLLCMILYTNGTSMMSTCYSYICMAVAASLQLGIFADLGADNDMPEEERSKRRRTFTVLSIADTYVTTSLGLPRTLRDIDPERSLPTTVPPSDVRDPLFGTYMHAELIQILAMTVESNHPFTQPIESKNGTYGVEYRKIVATEVAIPIFEYVRGFVLTCLPQEKLAAWIGRLQELSLPAALVANGENLRSQLMLRLYYAHVQMVLYRPFLHHALRSTQQMGRTSLKAYACGSDCVKAAMQAVWLLERLEASAMFSSALWFIKLIVSFTAAILSLFVTCNYGAPTVDETADAVRRMRELCARHSRESDALKRCLEFLESIPRQGPHSDYDTKASMWNCFSQSTSSFADVFHEPGSERAEDDDMLQALSLPHLMSFVNCRL</sequence>
<dbReference type="PANTHER" id="PTHR47540">
    <property type="entry name" value="THIAMINE REPRESSIBLE GENES REGULATORY PROTEIN THI5"/>
    <property type="match status" value="1"/>
</dbReference>
<keyword evidence="4" id="KW-0805">Transcription regulation</keyword>
<dbReference type="GO" id="GO:0043565">
    <property type="term" value="F:sequence-specific DNA binding"/>
    <property type="evidence" value="ECO:0007669"/>
    <property type="project" value="TreeGrafter"/>
</dbReference>
<dbReference type="AlphaFoldDB" id="A0AAN6HBS2"/>
<feature type="transmembrane region" description="Helical" evidence="9">
    <location>
        <begin position="569"/>
        <end position="588"/>
    </location>
</feature>
<dbReference type="CDD" id="cd12148">
    <property type="entry name" value="fungal_TF_MHR"/>
    <property type="match status" value="1"/>
</dbReference>
<evidence type="ECO:0000313" key="12">
    <source>
        <dbReference type="Proteomes" id="UP001175353"/>
    </source>
</evidence>